<evidence type="ECO:0000313" key="7">
    <source>
        <dbReference type="Proteomes" id="UP000694388"/>
    </source>
</evidence>
<dbReference type="InterPro" id="IPR000306">
    <property type="entry name" value="Znf_FYVE"/>
</dbReference>
<keyword evidence="7" id="KW-1185">Reference proteome</keyword>
<keyword evidence="1" id="KW-0479">Metal-binding</keyword>
<dbReference type="InterPro" id="IPR011011">
    <property type="entry name" value="Znf_FYVE_PHD"/>
</dbReference>
<dbReference type="Pfam" id="PF16696">
    <property type="entry name" value="ZFYVE21_C"/>
    <property type="match status" value="1"/>
</dbReference>
<reference evidence="6" key="1">
    <citation type="submission" date="2025-08" db="UniProtKB">
        <authorList>
            <consortium name="Ensembl"/>
        </authorList>
    </citation>
    <scope>IDENTIFICATION</scope>
</reference>
<protein>
    <submittedName>
        <fullName evidence="6">Zinc finger, FYVE domain containing 21</fullName>
    </submittedName>
</protein>
<dbReference type="Ensembl" id="ENSEBUT00000010359.1">
    <property type="protein sequence ID" value="ENSEBUP00000009828.1"/>
    <property type="gene ID" value="ENSEBUG00000006316.1"/>
</dbReference>
<dbReference type="Gene3D" id="3.30.40.10">
    <property type="entry name" value="Zinc/RING finger domain, C3HC4 (zinc finger)"/>
    <property type="match status" value="1"/>
</dbReference>
<dbReference type="PROSITE" id="PS50178">
    <property type="entry name" value="ZF_FYVE"/>
    <property type="match status" value="1"/>
</dbReference>
<feature type="domain" description="FYVE-type" evidence="5">
    <location>
        <begin position="39"/>
        <end position="99"/>
    </location>
</feature>
<organism evidence="6 7">
    <name type="scientific">Eptatretus burgeri</name>
    <name type="common">Inshore hagfish</name>
    <dbReference type="NCBI Taxonomy" id="7764"/>
    <lineage>
        <taxon>Eukaryota</taxon>
        <taxon>Metazoa</taxon>
        <taxon>Chordata</taxon>
        <taxon>Craniata</taxon>
        <taxon>Vertebrata</taxon>
        <taxon>Cyclostomata</taxon>
        <taxon>Myxini</taxon>
        <taxon>Myxiniformes</taxon>
        <taxon>Myxinidae</taxon>
        <taxon>Eptatretinae</taxon>
        <taxon>Eptatretus</taxon>
    </lineage>
</organism>
<dbReference type="GeneTree" id="ENSGT00940000159639"/>
<evidence type="ECO:0000313" key="6">
    <source>
        <dbReference type="Ensembl" id="ENSEBUP00000009828.1"/>
    </source>
</evidence>
<keyword evidence="2 4" id="KW-0863">Zinc-finger</keyword>
<evidence type="ECO:0000256" key="3">
    <source>
        <dbReference type="ARBA" id="ARBA00022833"/>
    </source>
</evidence>
<evidence type="ECO:0000256" key="4">
    <source>
        <dbReference type="PROSITE-ProRule" id="PRU00091"/>
    </source>
</evidence>
<dbReference type="PANTHER" id="PTHR39490:SF8">
    <property type="entry name" value="ZINC FINGER FYVE DOMAIN-CONTAINING PROTEIN 21"/>
    <property type="match status" value="1"/>
</dbReference>
<dbReference type="AlphaFoldDB" id="A0A8C4Q4M5"/>
<dbReference type="Pfam" id="PF01363">
    <property type="entry name" value="FYVE"/>
    <property type="match status" value="1"/>
</dbReference>
<sequence>MASPPGKKLVRSGSGLRMVAQSTALTSPFTLEEPRWIADKDCDHCMQCKVKFDFLKRKHHCRRCGHCLCESCCSLRLPLPRMSFVDPVRQCKPCSARSRFEEDFYGSQLASLQRGASLQVSGDVLDVPQTMTCKLSNNQRFLYLDGASHLEVEIVRIETVEMEMEAFEPGSDQQHLAGIMLKHGILGQPASHQLCLRVPPYSDERQRALTWLSAMQQAVLFTCEAQSAEDD</sequence>
<dbReference type="GO" id="GO:0008270">
    <property type="term" value="F:zinc ion binding"/>
    <property type="evidence" value="ECO:0007669"/>
    <property type="project" value="UniProtKB-KW"/>
</dbReference>
<evidence type="ECO:0000256" key="1">
    <source>
        <dbReference type="ARBA" id="ARBA00022723"/>
    </source>
</evidence>
<keyword evidence="3" id="KW-0862">Zinc</keyword>
<dbReference type="InterPro" id="IPR052113">
    <property type="entry name" value="FYVE-type_Zinc_Finger"/>
</dbReference>
<name>A0A8C4Q4M5_EPTBU</name>
<dbReference type="Proteomes" id="UP000694388">
    <property type="component" value="Unplaced"/>
</dbReference>
<dbReference type="InterPro" id="IPR032031">
    <property type="entry name" value="ZFYVE21_C"/>
</dbReference>
<evidence type="ECO:0000259" key="5">
    <source>
        <dbReference type="PROSITE" id="PS50178"/>
    </source>
</evidence>
<dbReference type="InterPro" id="IPR038632">
    <property type="entry name" value="ZFYVE21_C_sf"/>
</dbReference>
<accession>A0A8C4Q4M5</accession>
<dbReference type="SUPFAM" id="SSF57903">
    <property type="entry name" value="FYVE/PHD zinc finger"/>
    <property type="match status" value="1"/>
</dbReference>
<dbReference type="InterPro" id="IPR017455">
    <property type="entry name" value="Znf_FYVE-rel"/>
</dbReference>
<proteinExistence type="predicted"/>
<reference evidence="6" key="2">
    <citation type="submission" date="2025-09" db="UniProtKB">
        <authorList>
            <consortium name="Ensembl"/>
        </authorList>
    </citation>
    <scope>IDENTIFICATION</scope>
</reference>
<dbReference type="PANTHER" id="PTHR39490">
    <property type="entry name" value="ARRESTIN DOMAIN-CONTAINING PROTEIN D"/>
    <property type="match status" value="1"/>
</dbReference>
<dbReference type="InterPro" id="IPR013083">
    <property type="entry name" value="Znf_RING/FYVE/PHD"/>
</dbReference>
<dbReference type="Gene3D" id="2.30.29.160">
    <property type="entry name" value="Zinc finger FYVE domain-containing protein 21, C-terminal"/>
    <property type="match status" value="1"/>
</dbReference>
<dbReference type="OMA" id="HCEIEIA"/>
<dbReference type="SMART" id="SM00064">
    <property type="entry name" value="FYVE"/>
    <property type="match status" value="1"/>
</dbReference>
<evidence type="ECO:0000256" key="2">
    <source>
        <dbReference type="ARBA" id="ARBA00022771"/>
    </source>
</evidence>
<dbReference type="CDD" id="cd15727">
    <property type="entry name" value="FYVE_ZF21"/>
    <property type="match status" value="1"/>
</dbReference>